<dbReference type="AlphaFoldDB" id="A0A951QAH5"/>
<evidence type="ECO:0000313" key="4">
    <source>
        <dbReference type="EMBL" id="MBW4658855.1"/>
    </source>
</evidence>
<dbReference type="Proteomes" id="UP000757435">
    <property type="component" value="Unassembled WGS sequence"/>
</dbReference>
<accession>A0A951QAH5</accession>
<name>A0A951QAH5_9CYAN</name>
<dbReference type="PROSITE" id="PS50005">
    <property type="entry name" value="TPR"/>
    <property type="match status" value="1"/>
</dbReference>
<keyword evidence="2" id="KW-0812">Transmembrane</keyword>
<evidence type="ECO:0000256" key="1">
    <source>
        <dbReference type="PROSITE-ProRule" id="PRU00339"/>
    </source>
</evidence>
<dbReference type="InterPro" id="IPR024983">
    <property type="entry name" value="CHAT_dom"/>
</dbReference>
<dbReference type="EMBL" id="JAHHHD010000008">
    <property type="protein sequence ID" value="MBW4658855.1"/>
    <property type="molecule type" value="Genomic_DNA"/>
</dbReference>
<dbReference type="PANTHER" id="PTHR10098">
    <property type="entry name" value="RAPSYN-RELATED"/>
    <property type="match status" value="1"/>
</dbReference>
<feature type="domain" description="CHAT" evidence="3">
    <location>
        <begin position="624"/>
        <end position="894"/>
    </location>
</feature>
<evidence type="ECO:0000313" key="5">
    <source>
        <dbReference type="Proteomes" id="UP000757435"/>
    </source>
</evidence>
<dbReference type="InterPro" id="IPR019734">
    <property type="entry name" value="TPR_rpt"/>
</dbReference>
<comment type="caution">
    <text evidence="4">The sequence shown here is derived from an EMBL/GenBank/DDBJ whole genome shotgun (WGS) entry which is preliminary data.</text>
</comment>
<proteinExistence type="predicted"/>
<gene>
    <name evidence="4" type="ORF">KME15_09280</name>
</gene>
<sequence length="896" mass="99992">MRLRKPNWIAFCNRALLQRKTTRIRSPRYRQLWLTIFSVLVMAIALPSIATDRPIQPWRKASANPPALSQSATDTAFLLHQGKQRYESGQFAEAAELWQQAVISSQIINSQNDRLNHAISLNYLSLAQQALGKWDAASQAIDSSLTLLQSNLSPEAKLPEAKLILAQALNTQGSLQFARGQTETALEIWQRAERTYTELGDRFGTWGSQLNQAQALQALGLFQKAQALLEQVNQQLQAQPSALAAATLRSLGSLWQEMGNLSAAQNVLQQSLAIAQQLHLPAEISAVQINLGNTRRVLNQPEAALQSYQQAAEIAPGAIARLEAQVNQLSLLLDLKRQSAAQELIEQIQPQLDLLTPSRKGIYIQVNFAISWGKFLASNAPQRSQPQHNHLLPVARHLTTALQQARTLRDSRAESYVLGELAALYEQTHQWQEAQQLTQQALLIAQSLNAPEITYRWQWQLGRLQKQQGDRSSAIAAYTDAMHLLKSLRSDLVTNNQNVQFSFQDKIEPIYRELINLLVEGDRLSQADLKQAREVIEALQLAELNNFFRSACLDAHPSQIDQVDPTAAVLYPIVLVERLTVILSLPEQPLTAYSSPISRQQVETVSENMLESLNPLFADSERLRLSQQMYEWLIRPAETALKQSDIKTLVFVLDGSLRNLPLAALFDGKQYLVEQYSIAITPGLQLLEPRSLTSKQRLEVLIGGITEARQGFVALPGVAQESDQIASELTANVLLNQKFTYRNLQHQAQETAFPLVHLATHGQFSSESSDTFLLTWDDRLTIEELRELLRSRAESNAAPIELLVLSACQTAEGDQRATLGLAGLAVRSGARSTLATLWSVNDESTAKLMVQFYQALTQPGLNKSQALRQAQLALLKNSQYAHPYYWAPFILVGNWL</sequence>
<dbReference type="InterPro" id="IPR011990">
    <property type="entry name" value="TPR-like_helical_dom_sf"/>
</dbReference>
<protein>
    <submittedName>
        <fullName evidence="4">CHAT domain-containing protein</fullName>
    </submittedName>
</protein>
<dbReference type="Pfam" id="PF13424">
    <property type="entry name" value="TPR_12"/>
    <property type="match status" value="1"/>
</dbReference>
<dbReference type="SMART" id="SM00028">
    <property type="entry name" value="TPR"/>
    <property type="match status" value="7"/>
</dbReference>
<dbReference type="SUPFAM" id="SSF48452">
    <property type="entry name" value="TPR-like"/>
    <property type="match status" value="3"/>
</dbReference>
<dbReference type="PANTHER" id="PTHR10098:SF112">
    <property type="entry name" value="SLR0380 PROTEIN"/>
    <property type="match status" value="1"/>
</dbReference>
<organism evidence="4 5">
    <name type="scientific">Drouetiella hepatica Uher 2000/2452</name>
    <dbReference type="NCBI Taxonomy" id="904376"/>
    <lineage>
        <taxon>Bacteria</taxon>
        <taxon>Bacillati</taxon>
        <taxon>Cyanobacteriota</taxon>
        <taxon>Cyanophyceae</taxon>
        <taxon>Oculatellales</taxon>
        <taxon>Oculatellaceae</taxon>
        <taxon>Drouetiella</taxon>
    </lineage>
</organism>
<feature type="repeat" description="TPR" evidence="1">
    <location>
        <begin position="285"/>
        <end position="318"/>
    </location>
</feature>
<dbReference type="Pfam" id="PF12770">
    <property type="entry name" value="CHAT"/>
    <property type="match status" value="1"/>
</dbReference>
<reference evidence="4" key="1">
    <citation type="submission" date="2021-05" db="EMBL/GenBank/DDBJ databases">
        <authorList>
            <person name="Pietrasiak N."/>
            <person name="Ward R."/>
            <person name="Stajich J.E."/>
            <person name="Kurbessoian T."/>
        </authorList>
    </citation>
    <scope>NUCLEOTIDE SEQUENCE</scope>
    <source>
        <strain evidence="4">UHER 2000/2452</strain>
    </source>
</reference>
<keyword evidence="2" id="KW-0472">Membrane</keyword>
<reference evidence="4" key="2">
    <citation type="journal article" date="2022" name="Microbiol. Resour. Announc.">
        <title>Metagenome Sequencing to Explore Phylogenomics of Terrestrial Cyanobacteria.</title>
        <authorList>
            <person name="Ward R.D."/>
            <person name="Stajich J.E."/>
            <person name="Johansen J.R."/>
            <person name="Huntemann M."/>
            <person name="Clum A."/>
            <person name="Foster B."/>
            <person name="Foster B."/>
            <person name="Roux S."/>
            <person name="Palaniappan K."/>
            <person name="Varghese N."/>
            <person name="Mukherjee S."/>
            <person name="Reddy T.B.K."/>
            <person name="Daum C."/>
            <person name="Copeland A."/>
            <person name="Chen I.A."/>
            <person name="Ivanova N.N."/>
            <person name="Kyrpides N.C."/>
            <person name="Shapiro N."/>
            <person name="Eloe-Fadrosh E.A."/>
            <person name="Pietrasiak N."/>
        </authorList>
    </citation>
    <scope>NUCLEOTIDE SEQUENCE</scope>
    <source>
        <strain evidence="4">UHER 2000/2452</strain>
    </source>
</reference>
<keyword evidence="1" id="KW-0802">TPR repeat</keyword>
<evidence type="ECO:0000259" key="3">
    <source>
        <dbReference type="Pfam" id="PF12770"/>
    </source>
</evidence>
<dbReference type="Gene3D" id="1.25.40.10">
    <property type="entry name" value="Tetratricopeptide repeat domain"/>
    <property type="match status" value="3"/>
</dbReference>
<evidence type="ECO:0000256" key="2">
    <source>
        <dbReference type="SAM" id="Phobius"/>
    </source>
</evidence>
<keyword evidence="2" id="KW-1133">Transmembrane helix</keyword>
<feature type="transmembrane region" description="Helical" evidence="2">
    <location>
        <begin position="32"/>
        <end position="50"/>
    </location>
</feature>